<dbReference type="EMBL" id="JAJEKE010000004">
    <property type="protein sequence ID" value="MCQ1529342.1"/>
    <property type="molecule type" value="Genomic_DNA"/>
</dbReference>
<feature type="domain" description="RNA polymerase sigma factor 70 region 4 type 2" evidence="6">
    <location>
        <begin position="114"/>
        <end position="164"/>
    </location>
</feature>
<dbReference type="Gene3D" id="1.10.10.10">
    <property type="entry name" value="Winged helix-like DNA-binding domain superfamily/Winged helix DNA-binding domain"/>
    <property type="match status" value="1"/>
</dbReference>
<keyword evidence="8" id="KW-1185">Reference proteome</keyword>
<feature type="domain" description="RNA polymerase sigma-70 region 2" evidence="5">
    <location>
        <begin position="9"/>
        <end position="76"/>
    </location>
</feature>
<dbReference type="SUPFAM" id="SSF88659">
    <property type="entry name" value="Sigma3 and sigma4 domains of RNA polymerase sigma factors"/>
    <property type="match status" value="1"/>
</dbReference>
<evidence type="ECO:0000259" key="5">
    <source>
        <dbReference type="Pfam" id="PF04542"/>
    </source>
</evidence>
<gene>
    <name evidence="7" type="ORF">LJD61_07220</name>
</gene>
<protein>
    <submittedName>
        <fullName evidence="7">RNA polymerase sigma factor</fullName>
    </submittedName>
</protein>
<dbReference type="Pfam" id="PF04542">
    <property type="entry name" value="Sigma70_r2"/>
    <property type="match status" value="1"/>
</dbReference>
<dbReference type="RefSeq" id="WP_255226858.1">
    <property type="nucleotide sequence ID" value="NZ_JAJEKE010000004.1"/>
</dbReference>
<dbReference type="Gene3D" id="1.10.1740.10">
    <property type="match status" value="1"/>
</dbReference>
<comment type="similarity">
    <text evidence="1">Belongs to the sigma-70 factor family. ECF subfamily.</text>
</comment>
<accession>A0ABT1NDM4</accession>
<organism evidence="7 8">
    <name type="scientific">Lutispora saccharofermentans</name>
    <dbReference type="NCBI Taxonomy" id="3024236"/>
    <lineage>
        <taxon>Bacteria</taxon>
        <taxon>Bacillati</taxon>
        <taxon>Bacillota</taxon>
        <taxon>Clostridia</taxon>
        <taxon>Lutisporales</taxon>
        <taxon>Lutisporaceae</taxon>
        <taxon>Lutispora</taxon>
    </lineage>
</organism>
<dbReference type="InterPro" id="IPR014284">
    <property type="entry name" value="RNA_pol_sigma-70_dom"/>
</dbReference>
<evidence type="ECO:0000256" key="2">
    <source>
        <dbReference type="ARBA" id="ARBA00023015"/>
    </source>
</evidence>
<keyword evidence="2" id="KW-0805">Transcription regulation</keyword>
<dbReference type="Pfam" id="PF08281">
    <property type="entry name" value="Sigma70_r4_2"/>
    <property type="match status" value="1"/>
</dbReference>
<name>A0ABT1NDM4_9FIRM</name>
<dbReference type="Proteomes" id="UP001651880">
    <property type="component" value="Unassembled WGS sequence"/>
</dbReference>
<dbReference type="InterPro" id="IPR013324">
    <property type="entry name" value="RNA_pol_sigma_r3/r4-like"/>
</dbReference>
<dbReference type="InterPro" id="IPR039425">
    <property type="entry name" value="RNA_pol_sigma-70-like"/>
</dbReference>
<evidence type="ECO:0000256" key="4">
    <source>
        <dbReference type="ARBA" id="ARBA00023163"/>
    </source>
</evidence>
<comment type="caution">
    <text evidence="7">The sequence shown here is derived from an EMBL/GenBank/DDBJ whole genome shotgun (WGS) entry which is preliminary data.</text>
</comment>
<dbReference type="CDD" id="cd06171">
    <property type="entry name" value="Sigma70_r4"/>
    <property type="match status" value="1"/>
</dbReference>
<dbReference type="NCBIfam" id="TIGR02937">
    <property type="entry name" value="sigma70-ECF"/>
    <property type="match status" value="1"/>
</dbReference>
<sequence length="177" mass="20355">MDVEELSHLIENYGKDVYGFCCKLTRDKHQADDLYQEAFLKATELCHRIDDTQNPKIFLISIAANTWKNQRRKFGWRQRIAKMVAFHDDLDNAPDMIDGATPEHVALNNELHAMLDMASASLNDKFKIPLYMYYTAGLPVEDIASALKIPAGTVKSRLYKARKMIKEYMEVNGYEGF</sequence>
<evidence type="ECO:0000259" key="6">
    <source>
        <dbReference type="Pfam" id="PF08281"/>
    </source>
</evidence>
<dbReference type="InterPro" id="IPR013325">
    <property type="entry name" value="RNA_pol_sigma_r2"/>
</dbReference>
<keyword evidence="3" id="KW-0731">Sigma factor</keyword>
<dbReference type="InterPro" id="IPR013249">
    <property type="entry name" value="RNA_pol_sigma70_r4_t2"/>
</dbReference>
<dbReference type="PANTHER" id="PTHR43133">
    <property type="entry name" value="RNA POLYMERASE ECF-TYPE SIGMA FACTO"/>
    <property type="match status" value="1"/>
</dbReference>
<dbReference type="SUPFAM" id="SSF88946">
    <property type="entry name" value="Sigma2 domain of RNA polymerase sigma factors"/>
    <property type="match status" value="1"/>
</dbReference>
<proteinExistence type="inferred from homology"/>
<evidence type="ECO:0000313" key="7">
    <source>
        <dbReference type="EMBL" id="MCQ1529342.1"/>
    </source>
</evidence>
<evidence type="ECO:0000313" key="8">
    <source>
        <dbReference type="Proteomes" id="UP001651880"/>
    </source>
</evidence>
<reference evidence="7 8" key="1">
    <citation type="submission" date="2021-10" db="EMBL/GenBank/DDBJ databases">
        <title>Lutispora strain m25 sp. nov., a thermophilic, non-spore-forming bacterium isolated from a lab-scale methanogenic bioreactor digesting anaerobic sludge.</title>
        <authorList>
            <person name="El Houari A."/>
            <person name="Mcdonald J."/>
        </authorList>
    </citation>
    <scope>NUCLEOTIDE SEQUENCE [LARGE SCALE GENOMIC DNA]</scope>
    <source>
        <strain evidence="8">m25</strain>
    </source>
</reference>
<evidence type="ECO:0000256" key="3">
    <source>
        <dbReference type="ARBA" id="ARBA00023082"/>
    </source>
</evidence>
<evidence type="ECO:0000256" key="1">
    <source>
        <dbReference type="ARBA" id="ARBA00010641"/>
    </source>
</evidence>
<dbReference type="InterPro" id="IPR036388">
    <property type="entry name" value="WH-like_DNA-bd_sf"/>
</dbReference>
<dbReference type="PANTHER" id="PTHR43133:SF60">
    <property type="entry name" value="RNA POLYMERASE SIGMA FACTOR SIGV"/>
    <property type="match status" value="1"/>
</dbReference>
<dbReference type="InterPro" id="IPR007627">
    <property type="entry name" value="RNA_pol_sigma70_r2"/>
</dbReference>
<keyword evidence="4" id="KW-0804">Transcription</keyword>